<proteinExistence type="predicted"/>
<dbReference type="AlphaFoldDB" id="A0A2N8KK83"/>
<dbReference type="EMBL" id="POQS01000002">
    <property type="protein sequence ID" value="PND33857.1"/>
    <property type="molecule type" value="Genomic_DNA"/>
</dbReference>
<dbReference type="Proteomes" id="UP000235994">
    <property type="component" value="Unassembled WGS sequence"/>
</dbReference>
<feature type="domain" description="RES" evidence="1">
    <location>
        <begin position="27"/>
        <end position="163"/>
    </location>
</feature>
<dbReference type="Pfam" id="PF08808">
    <property type="entry name" value="RES"/>
    <property type="match status" value="1"/>
</dbReference>
<evidence type="ECO:0000259" key="1">
    <source>
        <dbReference type="SMART" id="SM00953"/>
    </source>
</evidence>
<dbReference type="SMART" id="SM00953">
    <property type="entry name" value="RES"/>
    <property type="match status" value="1"/>
</dbReference>
<dbReference type="InterPro" id="IPR014914">
    <property type="entry name" value="RES_dom"/>
</dbReference>
<protein>
    <submittedName>
        <fullName evidence="2">RES domain-containing protein</fullName>
    </submittedName>
</protein>
<dbReference type="RefSeq" id="WP_102771939.1">
    <property type="nucleotide sequence ID" value="NZ_POQS01000002.1"/>
</dbReference>
<gene>
    <name evidence="2" type="ORF">C1I89_06255</name>
</gene>
<name>A0A2N8KK83_9BURK</name>
<sequence>MILDTTLGEAEDAAYYRVIAPTYASTPLSGMGAARRGGRFNRPGQEALYLAMDEVTALAEYKQDNPWLPPGTICTFLARGLRVADFSSGFDPERWPPLWADFAVDWRAEWFGKGNEPPTWYMADDVVAAGLDGILFPSQARAGGTNLVVYRSSARLTAQLRVYDPNGALLRIASPGSR</sequence>
<organism evidence="2 3">
    <name type="scientific">Achromobacter pulmonis</name>
    <dbReference type="NCBI Taxonomy" id="1389932"/>
    <lineage>
        <taxon>Bacteria</taxon>
        <taxon>Pseudomonadati</taxon>
        <taxon>Pseudomonadota</taxon>
        <taxon>Betaproteobacteria</taxon>
        <taxon>Burkholderiales</taxon>
        <taxon>Alcaligenaceae</taxon>
        <taxon>Achromobacter</taxon>
    </lineage>
</organism>
<accession>A0A2N8KK83</accession>
<comment type="caution">
    <text evidence="2">The sequence shown here is derived from an EMBL/GenBank/DDBJ whole genome shotgun (WGS) entry which is preliminary data.</text>
</comment>
<reference evidence="2 3" key="1">
    <citation type="submission" date="2018-01" db="EMBL/GenBank/DDBJ databases">
        <title>The draft genome of an aniline degradation strain ANB-1.</title>
        <authorList>
            <person name="Zhang L."/>
            <person name="Jiang J."/>
        </authorList>
    </citation>
    <scope>NUCLEOTIDE SEQUENCE [LARGE SCALE GENOMIC DNA]</scope>
    <source>
        <strain evidence="2 3">ANB-1</strain>
    </source>
</reference>
<evidence type="ECO:0000313" key="3">
    <source>
        <dbReference type="Proteomes" id="UP000235994"/>
    </source>
</evidence>
<evidence type="ECO:0000313" key="2">
    <source>
        <dbReference type="EMBL" id="PND33857.1"/>
    </source>
</evidence>
<keyword evidence="3" id="KW-1185">Reference proteome</keyword>